<dbReference type="Proteomes" id="UP000186132">
    <property type="component" value="Unassembled WGS sequence"/>
</dbReference>
<accession>A0A1M5EX42</accession>
<dbReference type="Pfam" id="PF08666">
    <property type="entry name" value="SAF"/>
    <property type="match status" value="1"/>
</dbReference>
<protein>
    <submittedName>
        <fullName evidence="2">SAF domain-containing protein</fullName>
    </submittedName>
</protein>
<dbReference type="OrthoDB" id="5192391at2"/>
<evidence type="ECO:0000313" key="2">
    <source>
        <dbReference type="EMBL" id="SHF83804.1"/>
    </source>
</evidence>
<dbReference type="CDD" id="cd11614">
    <property type="entry name" value="SAF_CpaB_FlgA_like"/>
    <property type="match status" value="1"/>
</dbReference>
<dbReference type="STRING" id="1206085.SAMN05443575_1034"/>
<dbReference type="AlphaFoldDB" id="A0A1M5EX42"/>
<sequence>MAEPSPAPRRIGAPRWLDLRLVLGVVLVLASVALGATVVSRAGDTTPSVTARHDLAAGTTLRAQDLEVSQVRLPDDGSARYLDDVDDAVGRTLARPVSRGELLPAAAVTATPARTTLTVTLAAGAAPDLRAGQRIELWLSTPACAFVVLLPDVTVQSVRAGEAGSLADAGTGQDVVIAVAPALAPRVVAAQSIEDAHLRAGVLVGGRPAATRAPVPSGSGGATMPADLAACTSSTAGR</sequence>
<name>A0A1M5EX42_9ACTN</name>
<gene>
    <name evidence="2" type="ORF">SAMN05443575_1034</name>
</gene>
<keyword evidence="3" id="KW-1185">Reference proteome</keyword>
<feature type="domain" description="SAF" evidence="1">
    <location>
        <begin position="46"/>
        <end position="109"/>
    </location>
</feature>
<dbReference type="InterPro" id="IPR013974">
    <property type="entry name" value="SAF"/>
</dbReference>
<dbReference type="EMBL" id="FQVU01000001">
    <property type="protein sequence ID" value="SHF83804.1"/>
    <property type="molecule type" value="Genomic_DNA"/>
</dbReference>
<proteinExistence type="predicted"/>
<evidence type="ECO:0000313" key="3">
    <source>
        <dbReference type="Proteomes" id="UP000186132"/>
    </source>
</evidence>
<dbReference type="SMART" id="SM00858">
    <property type="entry name" value="SAF"/>
    <property type="match status" value="1"/>
</dbReference>
<reference evidence="2 3" key="1">
    <citation type="submission" date="2016-11" db="EMBL/GenBank/DDBJ databases">
        <authorList>
            <person name="Jaros S."/>
            <person name="Januszkiewicz K."/>
            <person name="Wedrychowicz H."/>
        </authorList>
    </citation>
    <scope>NUCLEOTIDE SEQUENCE [LARGE SCALE GENOMIC DNA]</scope>
    <source>
        <strain evidence="2 3">DSM 45627</strain>
    </source>
</reference>
<dbReference type="Gene3D" id="3.90.1210.10">
    <property type="entry name" value="Antifreeze-like/N-acetylneuraminic acid synthase C-terminal domain"/>
    <property type="match status" value="1"/>
</dbReference>
<dbReference type="RefSeq" id="WP_073386588.1">
    <property type="nucleotide sequence ID" value="NZ_FQVU01000001.1"/>
</dbReference>
<evidence type="ECO:0000259" key="1">
    <source>
        <dbReference type="SMART" id="SM00858"/>
    </source>
</evidence>
<organism evidence="2 3">
    <name type="scientific">Jatrophihabitans endophyticus</name>
    <dbReference type="NCBI Taxonomy" id="1206085"/>
    <lineage>
        <taxon>Bacteria</taxon>
        <taxon>Bacillati</taxon>
        <taxon>Actinomycetota</taxon>
        <taxon>Actinomycetes</taxon>
        <taxon>Jatrophihabitantales</taxon>
        <taxon>Jatrophihabitantaceae</taxon>
        <taxon>Jatrophihabitans</taxon>
    </lineage>
</organism>